<proteinExistence type="inferred from homology"/>
<gene>
    <name evidence="3" type="ORF">S7S_01410</name>
</gene>
<dbReference type="EMBL" id="CP004387">
    <property type="protein sequence ID" value="AJD46706.1"/>
    <property type="molecule type" value="Genomic_DNA"/>
</dbReference>
<dbReference type="NCBIfam" id="NF003817">
    <property type="entry name" value="PRK05408.1"/>
    <property type="match status" value="1"/>
</dbReference>
<dbReference type="HAMAP" id="MF_00686">
    <property type="entry name" value="Fe_traffic_YggX"/>
    <property type="match status" value="1"/>
</dbReference>
<evidence type="ECO:0000256" key="2">
    <source>
        <dbReference type="HAMAP-Rule" id="MF_00686"/>
    </source>
</evidence>
<dbReference type="RefSeq" id="WP_008736262.1">
    <property type="nucleotide sequence ID" value="NZ_CP004387.1"/>
</dbReference>
<accession>A0A0B4XI07</accession>
<dbReference type="OrthoDB" id="9804318at2"/>
<sequence length="91" mass="10695">MSRTVFCRKYQQDLEGLERPPFPGPKGEELFRTVSKKAWQEWLAQQTMLINEKHLNVMDPATRPYLDAQREHFLDNEPFDKAEGYTPPDKG</sequence>
<dbReference type="STRING" id="391936.S7S_01410"/>
<protein>
    <recommendedName>
        <fullName evidence="2">Probable Fe(2+)-trafficking protein</fullName>
    </recommendedName>
</protein>
<dbReference type="PANTHER" id="PTHR36965:SF1">
    <property type="entry name" value="FE(2+)-TRAFFICKING PROTEIN-RELATED"/>
    <property type="match status" value="1"/>
</dbReference>
<dbReference type="GO" id="GO:0005506">
    <property type="term" value="F:iron ion binding"/>
    <property type="evidence" value="ECO:0007669"/>
    <property type="project" value="UniProtKB-UniRule"/>
</dbReference>
<dbReference type="KEGG" id="apac:S7S_01410"/>
<keyword evidence="4" id="KW-1185">Reference proteome</keyword>
<name>A0A0B4XI07_9GAMM</name>
<evidence type="ECO:0000256" key="1">
    <source>
        <dbReference type="ARBA" id="ARBA00023004"/>
    </source>
</evidence>
<keyword evidence="1 2" id="KW-0408">Iron</keyword>
<organism evidence="3 4">
    <name type="scientific">Isoalcanivorax pacificus W11-5</name>
    <dbReference type="NCBI Taxonomy" id="391936"/>
    <lineage>
        <taxon>Bacteria</taxon>
        <taxon>Pseudomonadati</taxon>
        <taxon>Pseudomonadota</taxon>
        <taxon>Gammaproteobacteria</taxon>
        <taxon>Oceanospirillales</taxon>
        <taxon>Alcanivoracaceae</taxon>
        <taxon>Isoalcanivorax</taxon>
    </lineage>
</organism>
<dbReference type="AlphaFoldDB" id="A0A0B4XI07"/>
<comment type="similarity">
    <text evidence="2">Belongs to the Fe(2+)-trafficking protein family.</text>
</comment>
<dbReference type="InterPro" id="IPR036766">
    <property type="entry name" value="Fe_traffick_prot_YggX_sf"/>
</dbReference>
<evidence type="ECO:0000313" key="4">
    <source>
        <dbReference type="Proteomes" id="UP000006764"/>
    </source>
</evidence>
<dbReference type="GO" id="GO:0034599">
    <property type="term" value="P:cellular response to oxidative stress"/>
    <property type="evidence" value="ECO:0007669"/>
    <property type="project" value="TreeGrafter"/>
</dbReference>
<evidence type="ECO:0000313" key="3">
    <source>
        <dbReference type="EMBL" id="AJD46706.1"/>
    </source>
</evidence>
<reference evidence="3 4" key="1">
    <citation type="journal article" date="2012" name="J. Bacteriol.">
        <title>Genome sequence of an alkane-degrading bacterium, Alcanivorax pacificus type strain W11-5, isolated from deep sea sediment.</title>
        <authorList>
            <person name="Lai Q."/>
            <person name="Shao Z."/>
        </authorList>
    </citation>
    <scope>NUCLEOTIDE SEQUENCE [LARGE SCALE GENOMIC DNA]</scope>
    <source>
        <strain evidence="3 4">W11-5</strain>
    </source>
</reference>
<dbReference type="PIRSF" id="PIRSF029827">
    <property type="entry name" value="Fe_traffic_YggX"/>
    <property type="match status" value="1"/>
</dbReference>
<comment type="function">
    <text evidence="2">Could be a mediator in iron transactions between iron acquisition and iron-requiring processes, such as synthesis and/or repair of Fe-S clusters in biosynthetic enzymes.</text>
</comment>
<dbReference type="InterPro" id="IPR007457">
    <property type="entry name" value="Fe_traffick_prot_YggX"/>
</dbReference>
<dbReference type="Gene3D" id="1.10.3880.10">
    <property type="entry name" value="Fe(II) trafficking protein YggX"/>
    <property type="match status" value="1"/>
</dbReference>
<dbReference type="Proteomes" id="UP000006764">
    <property type="component" value="Chromosome"/>
</dbReference>
<dbReference type="HOGENOM" id="CLU_170994_0_0_6"/>
<dbReference type="SUPFAM" id="SSF111148">
    <property type="entry name" value="YggX-like"/>
    <property type="match status" value="1"/>
</dbReference>
<dbReference type="PANTHER" id="PTHR36965">
    <property type="entry name" value="FE(2+)-TRAFFICKING PROTEIN-RELATED"/>
    <property type="match status" value="1"/>
</dbReference>
<dbReference type="Pfam" id="PF04362">
    <property type="entry name" value="Iron_traffic"/>
    <property type="match status" value="1"/>
</dbReference>
<dbReference type="GO" id="GO:0005829">
    <property type="term" value="C:cytosol"/>
    <property type="evidence" value="ECO:0007669"/>
    <property type="project" value="TreeGrafter"/>
</dbReference>